<dbReference type="GO" id="GO:1990966">
    <property type="term" value="P:ATP generation from poly-ADP-D-ribose"/>
    <property type="evidence" value="ECO:0000318"/>
    <property type="project" value="GO_Central"/>
</dbReference>
<feature type="active site" evidence="4">
    <location>
        <position position="131"/>
    </location>
</feature>
<dbReference type="EMBL" id="ABJB010016121">
    <property type="status" value="NOT_ANNOTATED_CDS"/>
    <property type="molecule type" value="Genomic_DNA"/>
</dbReference>
<dbReference type="PaxDb" id="6945-B7PKT6"/>
<keyword evidence="8" id="KW-0326">Glycosidase</keyword>
<dbReference type="VEuPathDB" id="VectorBase:ISCW006066"/>
<evidence type="ECO:0000256" key="4">
    <source>
        <dbReference type="PIRSR" id="PIRSR607724-1"/>
    </source>
</evidence>
<dbReference type="OrthoDB" id="1937899at2759"/>
<dbReference type="EC" id="3.2.1.143" evidence="2"/>
<keyword evidence="10" id="KW-1185">Reference proteome</keyword>
<feature type="binding site" evidence="5">
    <location>
        <position position="130"/>
    </location>
    <ligand>
        <name>substrate</name>
    </ligand>
</feature>
<dbReference type="HOGENOM" id="CLU_013388_0_0_1"/>
<gene>
    <name evidence="8" type="ORF">IscW_ISCW006066</name>
</gene>
<name>B7PKT6_IXOSC</name>
<dbReference type="EnsemblMetazoa" id="ISCW006066-RA">
    <property type="protein sequence ID" value="ISCW006066-PA"/>
    <property type="gene ID" value="ISCW006066"/>
</dbReference>
<dbReference type="GO" id="GO:0009225">
    <property type="term" value="P:nucleotide-sugar metabolic process"/>
    <property type="evidence" value="ECO:0000318"/>
    <property type="project" value="GO_Central"/>
</dbReference>
<dbReference type="PANTHER" id="PTHR12837:SF15">
    <property type="entry name" value="POLY(ADP-RIBOSE) GLYCOHYDROLASE"/>
    <property type="match status" value="1"/>
</dbReference>
<evidence type="ECO:0000256" key="3">
    <source>
        <dbReference type="ARBA" id="ARBA00022801"/>
    </source>
</evidence>
<sequence>MQVACLLANAFFCTFPRRNTLKSSAEYSHYPDINFVRLYSGPSDEDCKMEKLKCIINYFRRITSDEPKGMLTFHRKGLSESIEWSRSKDSLTDLHVSEKGFIEREGRGMLQVDFANKFVGGGVLGGGCVQEEIRFLVCPELLVSRLFTEALGPKEVLVITGVEQFNDTAGYADTFSWESDFLDDTPRDSWGRRCTAVVAMDALYFARPHEQYRPIAIRRELTKAFCGFSCPGVPEGKRAAVATGNWGCGAFRGDPQLKSLLQLMAAAVAGRDVVYFTFNDRRLCRNLRNMHRFLRERNLCVGDIYELLMQYHQDCASKNISTKGGLFDFLYSWQIT</sequence>
<proteinExistence type="evidence at protein level"/>
<comment type="similarity">
    <text evidence="1">Belongs to the poly(ADP-ribose) glycohydrolase family.</text>
</comment>
<keyword evidence="11" id="KW-1267">Proteomics identification</keyword>
<dbReference type="GO" id="GO:0005737">
    <property type="term" value="C:cytoplasm"/>
    <property type="evidence" value="ECO:0000318"/>
    <property type="project" value="GO_Central"/>
</dbReference>
<dbReference type="GO" id="GO:0005975">
    <property type="term" value="P:carbohydrate metabolic process"/>
    <property type="evidence" value="ECO:0007669"/>
    <property type="project" value="InterPro"/>
</dbReference>
<feature type="active site" evidence="4">
    <location>
        <position position="113"/>
    </location>
</feature>
<dbReference type="VEuPathDB" id="VectorBase:ISCP_015176"/>
<feature type="binding site" evidence="5">
    <location>
        <position position="171"/>
    </location>
    <ligand>
        <name>substrate</name>
    </ligand>
</feature>
<evidence type="ECO:0000256" key="1">
    <source>
        <dbReference type="ARBA" id="ARBA00009545"/>
    </source>
</evidence>
<dbReference type="InterPro" id="IPR048362">
    <property type="entry name" value="PARG_helical"/>
</dbReference>
<dbReference type="EMBL" id="ABJB010552333">
    <property type="status" value="NOT_ANNOTATED_CDS"/>
    <property type="molecule type" value="Genomic_DNA"/>
</dbReference>
<evidence type="ECO:0000313" key="10">
    <source>
        <dbReference type="Proteomes" id="UP000001555"/>
    </source>
</evidence>
<feature type="domain" description="PARG catalytic Macro" evidence="6">
    <location>
        <begin position="83"/>
        <end position="284"/>
    </location>
</feature>
<reference evidence="8 10" key="1">
    <citation type="submission" date="2008-03" db="EMBL/GenBank/DDBJ databases">
        <title>Annotation of Ixodes scapularis.</title>
        <authorList>
            <consortium name="Ixodes scapularis Genome Project Consortium"/>
            <person name="Caler E."/>
            <person name="Hannick L.I."/>
            <person name="Bidwell S."/>
            <person name="Joardar V."/>
            <person name="Thiagarajan M."/>
            <person name="Amedeo P."/>
            <person name="Galinsky K.J."/>
            <person name="Schobel S."/>
            <person name="Inman J."/>
            <person name="Hostetler J."/>
            <person name="Miller J."/>
            <person name="Hammond M."/>
            <person name="Megy K."/>
            <person name="Lawson D."/>
            <person name="Kodira C."/>
            <person name="Sutton G."/>
            <person name="Meyer J."/>
            <person name="Hill C.A."/>
            <person name="Birren B."/>
            <person name="Nene V."/>
            <person name="Collins F."/>
            <person name="Alarcon-Chaidez F."/>
            <person name="Wikel S."/>
            <person name="Strausberg R."/>
        </authorList>
    </citation>
    <scope>NUCLEOTIDE SEQUENCE [LARGE SCALE GENOMIC DNA]</scope>
    <source>
        <strain evidence="10">Wikel</strain>
        <strain evidence="8">Wikel colony</strain>
    </source>
</reference>
<dbReference type="InterPro" id="IPR046372">
    <property type="entry name" value="PARG_cat_C"/>
</dbReference>
<evidence type="ECO:0000259" key="7">
    <source>
        <dbReference type="Pfam" id="PF20811"/>
    </source>
</evidence>
<organism>
    <name type="scientific">Ixodes scapularis</name>
    <name type="common">Black-legged tick</name>
    <name type="synonym">Deer tick</name>
    <dbReference type="NCBI Taxonomy" id="6945"/>
    <lineage>
        <taxon>Eukaryota</taxon>
        <taxon>Metazoa</taxon>
        <taxon>Ecdysozoa</taxon>
        <taxon>Arthropoda</taxon>
        <taxon>Chelicerata</taxon>
        <taxon>Arachnida</taxon>
        <taxon>Acari</taxon>
        <taxon>Parasitiformes</taxon>
        <taxon>Ixodida</taxon>
        <taxon>Ixodoidea</taxon>
        <taxon>Ixodidae</taxon>
        <taxon>Ixodinae</taxon>
        <taxon>Ixodes</taxon>
    </lineage>
</organism>
<evidence type="ECO:0000313" key="8">
    <source>
        <dbReference type="EMBL" id="EEC07208.1"/>
    </source>
</evidence>
<accession>B7PKT6</accession>
<dbReference type="Pfam" id="PF20811">
    <property type="entry name" value="PARG_cat_N"/>
    <property type="match status" value="1"/>
</dbReference>
<dbReference type="EMBL" id="DS735578">
    <property type="protein sequence ID" value="EEC07208.1"/>
    <property type="molecule type" value="Genomic_DNA"/>
</dbReference>
<dbReference type="Pfam" id="PF05028">
    <property type="entry name" value="PARG_cat_C"/>
    <property type="match status" value="1"/>
</dbReference>
<keyword evidence="3 8" id="KW-0378">Hydrolase</keyword>
<evidence type="ECO:0000256" key="5">
    <source>
        <dbReference type="PIRSR" id="PIRSR607724-2"/>
    </source>
</evidence>
<evidence type="ECO:0000256" key="2">
    <source>
        <dbReference type="ARBA" id="ARBA00012255"/>
    </source>
</evidence>
<feature type="active site" evidence="4">
    <location>
        <position position="132"/>
    </location>
</feature>
<evidence type="ECO:0000259" key="6">
    <source>
        <dbReference type="Pfam" id="PF05028"/>
    </source>
</evidence>
<dbReference type="PANTHER" id="PTHR12837">
    <property type="entry name" value="POLY ADP-RIBOSE GLYCOHYDROLASE"/>
    <property type="match status" value="1"/>
</dbReference>
<dbReference type="GO" id="GO:0006282">
    <property type="term" value="P:regulation of DNA repair"/>
    <property type="evidence" value="ECO:0000318"/>
    <property type="project" value="GO_Central"/>
</dbReference>
<feature type="binding site" evidence="5">
    <location>
        <position position="116"/>
    </location>
    <ligand>
        <name>substrate</name>
    </ligand>
</feature>
<dbReference type="GO" id="GO:0004649">
    <property type="term" value="F:poly(ADP-ribose) glycohydrolase activity"/>
    <property type="evidence" value="ECO:0000318"/>
    <property type="project" value="GO_Central"/>
</dbReference>
<dbReference type="AlphaFoldDB" id="B7PKT6"/>
<dbReference type="VEuPathDB" id="VectorBase:ISCI006066"/>
<evidence type="ECO:0000313" key="9">
    <source>
        <dbReference type="EnsemblMetazoa" id="ISCW006066-PA"/>
    </source>
</evidence>
<dbReference type="InterPro" id="IPR007724">
    <property type="entry name" value="Poly_GlycHdrlase"/>
</dbReference>
<dbReference type="EMBL" id="ABJB010824729">
    <property type="status" value="NOT_ANNOTATED_CDS"/>
    <property type="molecule type" value="Genomic_DNA"/>
</dbReference>
<dbReference type="EMBL" id="ABJB010773017">
    <property type="status" value="NOT_ANNOTATED_CDS"/>
    <property type="molecule type" value="Genomic_DNA"/>
</dbReference>
<dbReference type="GO" id="GO:0005634">
    <property type="term" value="C:nucleus"/>
    <property type="evidence" value="ECO:0000318"/>
    <property type="project" value="GO_Central"/>
</dbReference>
<dbReference type="STRING" id="6945.B7PKT6"/>
<dbReference type="InParanoid" id="B7PKT6"/>
<protein>
    <recommendedName>
        <fullName evidence="2">poly(ADP-ribose) glycohydrolase</fullName>
        <ecNumber evidence="2">3.2.1.143</ecNumber>
    </recommendedName>
</protein>
<evidence type="ECO:0007829" key="11">
    <source>
        <dbReference type="PeptideAtlas" id="B7PKT6"/>
    </source>
</evidence>
<dbReference type="Proteomes" id="UP000001555">
    <property type="component" value="Unassembled WGS sequence"/>
</dbReference>
<feature type="domain" description="PARG helical" evidence="7">
    <location>
        <begin position="2"/>
        <end position="75"/>
    </location>
</feature>
<reference evidence="9" key="2">
    <citation type="submission" date="2020-05" db="UniProtKB">
        <authorList>
            <consortium name="EnsemblMetazoa"/>
        </authorList>
    </citation>
    <scope>IDENTIFICATION</scope>
    <source>
        <strain evidence="9">wikel</strain>
    </source>
</reference>